<dbReference type="EMBL" id="JAAITB010000008">
    <property type="protein sequence ID" value="NSJ78929.1"/>
    <property type="molecule type" value="Genomic_DNA"/>
</dbReference>
<sequence length="135" mass="16004">MFPFEKDTEELEEEEEIEYYPKEYDIDFSSGKLNGKIAEGARALAVWAYFTIKIERYRFVQYSWEYGSEINDLIGYTHSDEYVKSEINRLITECLEPNAYITGITDLEVDRSKETMNIKFRLLTEYGDEEMNIDV</sequence>
<dbReference type="EMBL" id="CP012098">
    <property type="protein sequence ID" value="AQP39896.1"/>
    <property type="molecule type" value="Genomic_DNA"/>
</dbReference>
<dbReference type="Pfam" id="PF10934">
    <property type="entry name" value="Sheath_initiator"/>
    <property type="match status" value="1"/>
</dbReference>
<reference evidence="2 4" key="2">
    <citation type="journal article" date="2020" name="Cell Host Microbe">
        <title>Functional and Genomic Variation between Human-Derived Isolates of Lachnospiraceae Reveals Inter- and Intra-Species Diversity.</title>
        <authorList>
            <person name="Sorbara M.T."/>
            <person name="Littmann E.R."/>
            <person name="Fontana E."/>
            <person name="Moody T.U."/>
            <person name="Kohout C.E."/>
            <person name="Gjonbalaj M."/>
            <person name="Eaton V."/>
            <person name="Seok R."/>
            <person name="Leiner I.M."/>
            <person name="Pamer E.G."/>
        </authorList>
    </citation>
    <scope>NUCLEOTIDE SEQUENCE [LARGE SCALE GENOMIC DNA]</scope>
    <source>
        <strain evidence="2 4">MSK.14.57</strain>
    </source>
</reference>
<dbReference type="InterPro" id="IPR020288">
    <property type="entry name" value="Sheath_initiator"/>
</dbReference>
<name>A0A174BTF9_ANAHA</name>
<dbReference type="Proteomes" id="UP001644750">
    <property type="component" value="Unassembled WGS sequence"/>
</dbReference>
<reference evidence="2" key="3">
    <citation type="submission" date="2020-02" db="EMBL/GenBank/DDBJ databases">
        <authorList>
            <person name="Littmann E."/>
            <person name="Sorbara M."/>
        </authorList>
    </citation>
    <scope>NUCLEOTIDE SEQUENCE</scope>
    <source>
        <strain evidence="2">MSK.14.57</strain>
    </source>
</reference>
<proteinExistence type="predicted"/>
<protein>
    <submittedName>
        <fullName evidence="2">DUF2634 domain-containing protein</fullName>
    </submittedName>
</protein>
<reference evidence="1 3" key="1">
    <citation type="journal article" date="2016" name="Sci. Rep.">
        <title>Accelerated dysbiosis of gut microbiota during aggravation of DSS-induced colitis by a butyrate-producing bacterium.</title>
        <authorList>
            <person name="Zhang Q."/>
            <person name="Wu Y."/>
            <person name="Wang J."/>
            <person name="Wu G."/>
            <person name="Long W."/>
            <person name="Xue Z."/>
            <person name="Wang L."/>
            <person name="Zhang X."/>
            <person name="Pang X."/>
            <person name="Zhao Y."/>
            <person name="Zhao L."/>
            <person name="Zhang C."/>
        </authorList>
    </citation>
    <scope>NUCLEOTIDE SEQUENCE [LARGE SCALE GENOMIC DNA]</scope>
    <source>
        <strain evidence="1 3">BPB5</strain>
    </source>
</reference>
<organism evidence="1 3">
    <name type="scientific">Anaerostipes hadrus</name>
    <dbReference type="NCBI Taxonomy" id="649756"/>
    <lineage>
        <taxon>Bacteria</taxon>
        <taxon>Bacillati</taxon>
        <taxon>Bacillota</taxon>
        <taxon>Clostridia</taxon>
        <taxon>Lachnospirales</taxon>
        <taxon>Lachnospiraceae</taxon>
        <taxon>Anaerostipes</taxon>
    </lineage>
</organism>
<dbReference type="AlphaFoldDB" id="A0A174BTF9"/>
<evidence type="ECO:0000313" key="1">
    <source>
        <dbReference type="EMBL" id="AQP39896.1"/>
    </source>
</evidence>
<accession>A0A174BTF9</accession>
<dbReference type="RefSeq" id="WP_009204071.1">
    <property type="nucleotide sequence ID" value="NZ_BAABXM010000001.1"/>
</dbReference>
<dbReference type="Proteomes" id="UP000188159">
    <property type="component" value="Chromosome"/>
</dbReference>
<keyword evidence="4" id="KW-1185">Reference proteome</keyword>
<evidence type="ECO:0000313" key="4">
    <source>
        <dbReference type="Proteomes" id="UP001644750"/>
    </source>
</evidence>
<evidence type="ECO:0000313" key="2">
    <source>
        <dbReference type="EMBL" id="NSJ78929.1"/>
    </source>
</evidence>
<evidence type="ECO:0000313" key="3">
    <source>
        <dbReference type="Proteomes" id="UP000188159"/>
    </source>
</evidence>
<gene>
    <name evidence="1" type="ORF">DO83_10080</name>
    <name evidence="2" type="ORF">G5A72_04855</name>
</gene>